<evidence type="ECO:0000256" key="1">
    <source>
        <dbReference type="ARBA" id="ARBA00004225"/>
    </source>
</evidence>
<evidence type="ECO:0000256" key="9">
    <source>
        <dbReference type="PROSITE-ProRule" id="PRU00282"/>
    </source>
</evidence>
<gene>
    <name evidence="12" type="ORF">BB560_004643</name>
</gene>
<name>A0A2T9Z8N0_9FUNG</name>
<proteinExistence type="inferred from homology"/>
<evidence type="ECO:0000256" key="11">
    <source>
        <dbReference type="SAM" id="Phobius"/>
    </source>
</evidence>
<dbReference type="Proteomes" id="UP000245609">
    <property type="component" value="Unassembled WGS sequence"/>
</dbReference>
<evidence type="ECO:0000313" key="12">
    <source>
        <dbReference type="EMBL" id="PVV00956.1"/>
    </source>
</evidence>
<dbReference type="EMBL" id="MBFS01001481">
    <property type="protein sequence ID" value="PVV00956.1"/>
    <property type="molecule type" value="Genomic_DNA"/>
</dbReference>
<dbReference type="PROSITE" id="PS50920">
    <property type="entry name" value="SOLCAR"/>
    <property type="match status" value="2"/>
</dbReference>
<evidence type="ECO:0000256" key="5">
    <source>
        <dbReference type="ARBA" id="ARBA00022737"/>
    </source>
</evidence>
<dbReference type="Gene3D" id="1.50.40.10">
    <property type="entry name" value="Mitochondrial carrier domain"/>
    <property type="match status" value="2"/>
</dbReference>
<comment type="caution">
    <text evidence="12">The sequence shown here is derived from an EMBL/GenBank/DDBJ whole genome shotgun (WGS) entry which is preliminary data.</text>
</comment>
<feature type="repeat" description="Solcar" evidence="9">
    <location>
        <begin position="80"/>
        <end position="216"/>
    </location>
</feature>
<keyword evidence="5" id="KW-0677">Repeat</keyword>
<dbReference type="OrthoDB" id="2382881at2759"/>
<protein>
    <recommendedName>
        <fullName evidence="14">Mitochondrial carrier</fullName>
    </recommendedName>
</protein>
<organism evidence="12 13">
    <name type="scientific">Smittium megazygosporum</name>
    <dbReference type="NCBI Taxonomy" id="133381"/>
    <lineage>
        <taxon>Eukaryota</taxon>
        <taxon>Fungi</taxon>
        <taxon>Fungi incertae sedis</taxon>
        <taxon>Zoopagomycota</taxon>
        <taxon>Kickxellomycotina</taxon>
        <taxon>Harpellomycetes</taxon>
        <taxon>Harpellales</taxon>
        <taxon>Legeriomycetaceae</taxon>
        <taxon>Smittium</taxon>
    </lineage>
</organism>
<dbReference type="Pfam" id="PF00153">
    <property type="entry name" value="Mito_carr"/>
    <property type="match status" value="4"/>
</dbReference>
<keyword evidence="13" id="KW-1185">Reference proteome</keyword>
<keyword evidence="8 9" id="KW-0472">Membrane</keyword>
<dbReference type="InterPro" id="IPR018108">
    <property type="entry name" value="MCP_transmembrane"/>
</dbReference>
<feature type="non-terminal residue" evidence="12">
    <location>
        <position position="310"/>
    </location>
</feature>
<dbReference type="InterPro" id="IPR023395">
    <property type="entry name" value="MCP_dom_sf"/>
</dbReference>
<evidence type="ECO:0000256" key="3">
    <source>
        <dbReference type="ARBA" id="ARBA00022448"/>
    </source>
</evidence>
<dbReference type="SUPFAM" id="SSF103506">
    <property type="entry name" value="Mitochondrial carrier"/>
    <property type="match status" value="1"/>
</dbReference>
<evidence type="ECO:0000256" key="10">
    <source>
        <dbReference type="RuleBase" id="RU000488"/>
    </source>
</evidence>
<dbReference type="PANTHER" id="PTHR45624">
    <property type="entry name" value="MITOCHONDRIAL BASIC AMINO ACIDS TRANSPORTER-RELATED"/>
    <property type="match status" value="1"/>
</dbReference>
<keyword evidence="7" id="KW-0496">Mitochondrion</keyword>
<sequence length="310" mass="35008">MHNPHMHPTDRKKELLYNNRIWIAASSAAICGVVAGYPFDSIKTRMQTYQYSSLWSCLKDTIKEEGFAGLYRVNQNSLTYITFSSTIAGGISGSAIATFTCPLELVKIQMQLSELINKERLKTIDVLKAEIFKMQNVTSSSYQKRLASLRNLENIVELSKNTNPEQSSRFRNLNSIKSIIRSHGPLGLYSGISINLLRDFLGSGIYFGTYETSKLLLKRVMKSNDSSPITHMIAGGICGVFAWIVIFPIDLIKSQYQKNLLAYPGNKQNYFECLRRIYASGGLKGFYRGISVTLIRAFPLHALNFTIYEY</sequence>
<keyword evidence="4 9" id="KW-0812">Transmembrane</keyword>
<evidence type="ECO:0000256" key="2">
    <source>
        <dbReference type="ARBA" id="ARBA00006375"/>
    </source>
</evidence>
<dbReference type="GO" id="GO:0022857">
    <property type="term" value="F:transmembrane transporter activity"/>
    <property type="evidence" value="ECO:0007669"/>
    <property type="project" value="TreeGrafter"/>
</dbReference>
<comment type="subcellular location">
    <subcellularLocation>
        <location evidence="1">Mitochondrion membrane</location>
        <topology evidence="1">Multi-pass membrane protein</topology>
    </subcellularLocation>
</comment>
<dbReference type="AlphaFoldDB" id="A0A2T9Z8N0"/>
<feature type="transmembrane region" description="Helical" evidence="11">
    <location>
        <begin position="229"/>
        <end position="249"/>
    </location>
</feature>
<evidence type="ECO:0000256" key="7">
    <source>
        <dbReference type="ARBA" id="ARBA00023128"/>
    </source>
</evidence>
<keyword evidence="3 10" id="KW-0813">Transport</keyword>
<keyword evidence="6 11" id="KW-1133">Transmembrane helix</keyword>
<feature type="transmembrane region" description="Helical" evidence="11">
    <location>
        <begin position="20"/>
        <end position="39"/>
    </location>
</feature>
<evidence type="ECO:0000256" key="4">
    <source>
        <dbReference type="ARBA" id="ARBA00022692"/>
    </source>
</evidence>
<evidence type="ECO:0000256" key="8">
    <source>
        <dbReference type="ARBA" id="ARBA00023136"/>
    </source>
</evidence>
<evidence type="ECO:0000313" key="13">
    <source>
        <dbReference type="Proteomes" id="UP000245609"/>
    </source>
</evidence>
<dbReference type="GO" id="GO:0031966">
    <property type="term" value="C:mitochondrial membrane"/>
    <property type="evidence" value="ECO:0007669"/>
    <property type="project" value="UniProtKB-SubCell"/>
</dbReference>
<reference evidence="12 13" key="1">
    <citation type="journal article" date="2018" name="MBio">
        <title>Comparative Genomics Reveals the Core Gene Toolbox for the Fungus-Insect Symbiosis.</title>
        <authorList>
            <person name="Wang Y."/>
            <person name="Stata M."/>
            <person name="Wang W."/>
            <person name="Stajich J.E."/>
            <person name="White M.M."/>
            <person name="Moncalvo J.M."/>
        </authorList>
    </citation>
    <scope>NUCLEOTIDE SEQUENCE [LARGE SCALE GENOMIC DNA]</scope>
    <source>
        <strain evidence="12 13">SC-DP-2</strain>
    </source>
</reference>
<feature type="repeat" description="Solcar" evidence="9">
    <location>
        <begin position="226"/>
        <end position="310"/>
    </location>
</feature>
<dbReference type="PANTHER" id="PTHR45624:SF9">
    <property type="entry name" value="CARRIER PROTEIN, PUTATIVE (AFU_ORTHOLOGUE AFUA_4G06390)-RELATED"/>
    <property type="match status" value="1"/>
</dbReference>
<dbReference type="InterPro" id="IPR050567">
    <property type="entry name" value="Mitochondrial_Carrier"/>
</dbReference>
<accession>A0A2T9Z8N0</accession>
<evidence type="ECO:0000256" key="6">
    <source>
        <dbReference type="ARBA" id="ARBA00022989"/>
    </source>
</evidence>
<evidence type="ECO:0008006" key="14">
    <source>
        <dbReference type="Google" id="ProtNLM"/>
    </source>
</evidence>
<feature type="transmembrane region" description="Helical" evidence="11">
    <location>
        <begin position="186"/>
        <end position="209"/>
    </location>
</feature>
<comment type="similarity">
    <text evidence="2 10">Belongs to the mitochondrial carrier (TC 2.A.29) family.</text>
</comment>